<sequence length="180" mass="19945">MNQPDALTRQRFGDVVALRRRQAEQPLVDSGQIDPDGLPQFAQRWIGRHQTEFAAVPHPRHHLGRGDQRLGGHHIGQHRRAAHAFVLDEGHRAAELSCHHGRLVPARSATNDHHVRHGTHCGGRAHCWPGIRSMSASQSLDDASEGIRQSPRGDSDPPATTFGPFGNADRLNWLAKNRLP</sequence>
<dbReference type="EMBL" id="VSSQ01064555">
    <property type="protein sequence ID" value="MPN17427.1"/>
    <property type="molecule type" value="Genomic_DNA"/>
</dbReference>
<evidence type="ECO:0000256" key="1">
    <source>
        <dbReference type="SAM" id="MobiDB-lite"/>
    </source>
</evidence>
<comment type="caution">
    <text evidence="2">The sequence shown here is derived from an EMBL/GenBank/DDBJ whole genome shotgun (WGS) entry which is preliminary data.</text>
</comment>
<organism evidence="2">
    <name type="scientific">bioreactor metagenome</name>
    <dbReference type="NCBI Taxonomy" id="1076179"/>
    <lineage>
        <taxon>unclassified sequences</taxon>
        <taxon>metagenomes</taxon>
        <taxon>ecological metagenomes</taxon>
    </lineage>
</organism>
<accession>A0A645FSK5</accession>
<dbReference type="AlphaFoldDB" id="A0A645FSK5"/>
<reference evidence="2" key="1">
    <citation type="submission" date="2019-08" db="EMBL/GenBank/DDBJ databases">
        <authorList>
            <person name="Kucharzyk K."/>
            <person name="Murdoch R.W."/>
            <person name="Higgins S."/>
            <person name="Loffler F."/>
        </authorList>
    </citation>
    <scope>NUCLEOTIDE SEQUENCE</scope>
</reference>
<gene>
    <name evidence="2" type="ORF">SDC9_164780</name>
</gene>
<proteinExistence type="predicted"/>
<protein>
    <submittedName>
        <fullName evidence="2">Uncharacterized protein</fullName>
    </submittedName>
</protein>
<name>A0A645FSK5_9ZZZZ</name>
<feature type="region of interest" description="Disordered" evidence="1">
    <location>
        <begin position="138"/>
        <end position="168"/>
    </location>
</feature>
<evidence type="ECO:0000313" key="2">
    <source>
        <dbReference type="EMBL" id="MPN17427.1"/>
    </source>
</evidence>